<dbReference type="EMBL" id="JRES01001064">
    <property type="protein sequence ID" value="KNC25884.1"/>
    <property type="molecule type" value="Genomic_DNA"/>
</dbReference>
<organism evidence="1 2">
    <name type="scientific">Lucilia cuprina</name>
    <name type="common">Green bottle fly</name>
    <name type="synonym">Australian sheep blowfly</name>
    <dbReference type="NCBI Taxonomy" id="7375"/>
    <lineage>
        <taxon>Eukaryota</taxon>
        <taxon>Metazoa</taxon>
        <taxon>Ecdysozoa</taxon>
        <taxon>Arthropoda</taxon>
        <taxon>Hexapoda</taxon>
        <taxon>Insecta</taxon>
        <taxon>Pterygota</taxon>
        <taxon>Neoptera</taxon>
        <taxon>Endopterygota</taxon>
        <taxon>Diptera</taxon>
        <taxon>Brachycera</taxon>
        <taxon>Muscomorpha</taxon>
        <taxon>Oestroidea</taxon>
        <taxon>Calliphoridae</taxon>
        <taxon>Luciliinae</taxon>
        <taxon>Lucilia</taxon>
    </lineage>
</organism>
<keyword evidence="2" id="KW-1185">Reference proteome</keyword>
<proteinExistence type="predicted"/>
<sequence length="157" mass="18337">VTWRKKLKKFPRDQKVIPYFLYSDDLQINNALCSHTSSKVEILKCLEMILEVNGINFTINAEIGYVKFVLGLFLNIAKNDSKSTGIKGETILNKIPSFHFTENQVVDIMHDLFEGVFIYDMYQAILRLLDKSKSIDLDDYHKFSLVTLNMRKKNIYY</sequence>
<comment type="caution">
    <text evidence="1">The sequence shown here is derived from an EMBL/GenBank/DDBJ whole genome shotgun (WGS) entry which is preliminary data.</text>
</comment>
<accession>A0A0L0C3A7</accession>
<dbReference type="Proteomes" id="UP000037069">
    <property type="component" value="Unassembled WGS sequence"/>
</dbReference>
<evidence type="ECO:0000313" key="2">
    <source>
        <dbReference type="Proteomes" id="UP000037069"/>
    </source>
</evidence>
<feature type="non-terminal residue" evidence="1">
    <location>
        <position position="1"/>
    </location>
</feature>
<name>A0A0L0C3A7_LUCCU</name>
<feature type="non-terminal residue" evidence="1">
    <location>
        <position position="157"/>
    </location>
</feature>
<evidence type="ECO:0000313" key="1">
    <source>
        <dbReference type="EMBL" id="KNC25884.1"/>
    </source>
</evidence>
<gene>
    <name evidence="1" type="ORF">FF38_14250</name>
</gene>
<dbReference type="AlphaFoldDB" id="A0A0L0C3A7"/>
<protein>
    <submittedName>
        <fullName evidence="1">Uncharacterized protein</fullName>
    </submittedName>
</protein>
<reference evidence="1 2" key="1">
    <citation type="journal article" date="2015" name="Nat. Commun.">
        <title>Lucilia cuprina genome unlocks parasitic fly biology to underpin future interventions.</title>
        <authorList>
            <person name="Anstead C.A."/>
            <person name="Korhonen P.K."/>
            <person name="Young N.D."/>
            <person name="Hall R.S."/>
            <person name="Jex A.R."/>
            <person name="Murali S.C."/>
            <person name="Hughes D.S."/>
            <person name="Lee S.F."/>
            <person name="Perry T."/>
            <person name="Stroehlein A.J."/>
            <person name="Ansell B.R."/>
            <person name="Breugelmans B."/>
            <person name="Hofmann A."/>
            <person name="Qu J."/>
            <person name="Dugan S."/>
            <person name="Lee S.L."/>
            <person name="Chao H."/>
            <person name="Dinh H."/>
            <person name="Han Y."/>
            <person name="Doddapaneni H.V."/>
            <person name="Worley K.C."/>
            <person name="Muzny D.M."/>
            <person name="Ioannidis P."/>
            <person name="Waterhouse R.M."/>
            <person name="Zdobnov E.M."/>
            <person name="James P.J."/>
            <person name="Bagnall N.H."/>
            <person name="Kotze A.C."/>
            <person name="Gibbs R.A."/>
            <person name="Richards S."/>
            <person name="Batterham P."/>
            <person name="Gasser R.B."/>
        </authorList>
    </citation>
    <scope>NUCLEOTIDE SEQUENCE [LARGE SCALE GENOMIC DNA]</scope>
    <source>
        <strain evidence="1 2">LS</strain>
        <tissue evidence="1">Full body</tissue>
    </source>
</reference>